<organism evidence="1 2">
    <name type="scientific">Haloplanus aerogenes</name>
    <dbReference type="NCBI Taxonomy" id="660522"/>
    <lineage>
        <taxon>Archaea</taxon>
        <taxon>Methanobacteriati</taxon>
        <taxon>Methanobacteriota</taxon>
        <taxon>Stenosarchaea group</taxon>
        <taxon>Halobacteria</taxon>
        <taxon>Halobacteriales</taxon>
        <taxon>Haloferacaceae</taxon>
        <taxon>Haloplanus</taxon>
    </lineage>
</organism>
<evidence type="ECO:0000313" key="2">
    <source>
        <dbReference type="Proteomes" id="UP000277326"/>
    </source>
</evidence>
<dbReference type="AlphaFoldDB" id="A0A3M0DUC5"/>
<accession>A0A3M0DUC5</accession>
<dbReference type="InterPro" id="IPR011004">
    <property type="entry name" value="Trimer_LpxA-like_sf"/>
</dbReference>
<dbReference type="SUPFAM" id="SSF51161">
    <property type="entry name" value="Trimeric LpxA-like enzymes"/>
    <property type="match status" value="1"/>
</dbReference>
<protein>
    <submittedName>
        <fullName evidence="1">Transferase family hexapeptide repeat protein</fullName>
    </submittedName>
</protein>
<dbReference type="CDD" id="cd03358">
    <property type="entry name" value="LbH_WxcM_N_like"/>
    <property type="match status" value="1"/>
</dbReference>
<dbReference type="Pfam" id="PF00132">
    <property type="entry name" value="Hexapep"/>
    <property type="match status" value="1"/>
</dbReference>
<dbReference type="InterPro" id="IPR001451">
    <property type="entry name" value="Hexapep"/>
</dbReference>
<dbReference type="PANTHER" id="PTHR43300">
    <property type="entry name" value="ACETYLTRANSFERASE"/>
    <property type="match status" value="1"/>
</dbReference>
<dbReference type="PANTHER" id="PTHR43300:SF4">
    <property type="entry name" value="ACYL-[ACYL-CARRIER-PROTEIN]--UDP-N-ACETYLGLUCOSAMINE O-ACYLTRANSFERASE"/>
    <property type="match status" value="1"/>
</dbReference>
<keyword evidence="1" id="KW-0808">Transferase</keyword>
<reference evidence="1 2" key="1">
    <citation type="journal article" date="2015" name="Stand. Genomic Sci.">
        <title>Genomic Encyclopedia of Bacterial and Archaeal Type Strains, Phase III: the genomes of soil and plant-associated and newly described type strains.</title>
        <authorList>
            <person name="Whitman W.B."/>
            <person name="Woyke T."/>
            <person name="Klenk H.P."/>
            <person name="Zhou Y."/>
            <person name="Lilburn T.G."/>
            <person name="Beck B.J."/>
            <person name="De Vos P."/>
            <person name="Vandamme P."/>
            <person name="Eisen J.A."/>
            <person name="Garrity G."/>
            <person name="Hugenholtz P."/>
            <person name="Kyrpides N.C."/>
        </authorList>
    </citation>
    <scope>NUCLEOTIDE SEQUENCE [LARGE SCALE GENOMIC DNA]</scope>
    <source>
        <strain evidence="1 2">CGMCC 1.10124</strain>
    </source>
</reference>
<proteinExistence type="predicted"/>
<dbReference type="Gene3D" id="2.160.10.10">
    <property type="entry name" value="Hexapeptide repeat proteins"/>
    <property type="match status" value="1"/>
</dbReference>
<comment type="caution">
    <text evidence="1">The sequence shown here is derived from an EMBL/GenBank/DDBJ whole genome shotgun (WGS) entry which is preliminary data.</text>
</comment>
<dbReference type="InterPro" id="IPR050179">
    <property type="entry name" value="Trans_hexapeptide_repeat"/>
</dbReference>
<evidence type="ECO:0000313" key="1">
    <source>
        <dbReference type="EMBL" id="RMB23569.1"/>
    </source>
</evidence>
<dbReference type="EMBL" id="REFS01000002">
    <property type="protein sequence ID" value="RMB23569.1"/>
    <property type="molecule type" value="Genomic_DNA"/>
</dbReference>
<gene>
    <name evidence="1" type="ORF">ATH50_0784</name>
</gene>
<name>A0A3M0DUC5_9EURY</name>
<sequence length="172" mass="18679">MFHPVRQIDMETKQIKNCDIGEGTEIGDFVSIKDSEIGSNCRIWRFVNMYGCKIGSECMVGSLVEIQENAIIGRETRIQSHAFICSKVEIEENVFVSHGVKFVNDRYPPSGNSDAWESTTVRQGASLGTGAVIMPVDIGENAMVGAGAVVVDDVPPNAVVAGNPAKIIDYRD</sequence>
<dbReference type="Proteomes" id="UP000277326">
    <property type="component" value="Unassembled WGS sequence"/>
</dbReference>
<dbReference type="GO" id="GO:0016740">
    <property type="term" value="F:transferase activity"/>
    <property type="evidence" value="ECO:0007669"/>
    <property type="project" value="UniProtKB-KW"/>
</dbReference>